<evidence type="ECO:0000256" key="1">
    <source>
        <dbReference type="SAM" id="MobiDB-lite"/>
    </source>
</evidence>
<proteinExistence type="predicted"/>
<comment type="caution">
    <text evidence="3">The sequence shown here is derived from an EMBL/GenBank/DDBJ whole genome shotgun (WGS) entry which is preliminary data.</text>
</comment>
<evidence type="ECO:0000313" key="4">
    <source>
        <dbReference type="Proteomes" id="UP000659223"/>
    </source>
</evidence>
<organism evidence="3 4">
    <name type="scientific">Streptomyces hiroshimensis</name>
    <dbReference type="NCBI Taxonomy" id="66424"/>
    <lineage>
        <taxon>Bacteria</taxon>
        <taxon>Bacillati</taxon>
        <taxon>Actinomycetota</taxon>
        <taxon>Actinomycetes</taxon>
        <taxon>Kitasatosporales</taxon>
        <taxon>Streptomycetaceae</taxon>
        <taxon>Streptomyces</taxon>
    </lineage>
</organism>
<name>A0ABQ2Y859_9ACTN</name>
<evidence type="ECO:0000313" key="3">
    <source>
        <dbReference type="EMBL" id="GGX67074.1"/>
    </source>
</evidence>
<reference evidence="4" key="1">
    <citation type="journal article" date="2019" name="Int. J. Syst. Evol. Microbiol.">
        <title>The Global Catalogue of Microorganisms (GCM) 10K type strain sequencing project: providing services to taxonomists for standard genome sequencing and annotation.</title>
        <authorList>
            <consortium name="The Broad Institute Genomics Platform"/>
            <consortium name="The Broad Institute Genome Sequencing Center for Infectious Disease"/>
            <person name="Wu L."/>
            <person name="Ma J."/>
        </authorList>
    </citation>
    <scope>NUCLEOTIDE SEQUENCE [LARGE SCALE GENOMIC DNA]</scope>
    <source>
        <strain evidence="4">JCM 4586</strain>
    </source>
</reference>
<protein>
    <submittedName>
        <fullName evidence="3">IS5 family transposase</fullName>
    </submittedName>
</protein>
<keyword evidence="4" id="KW-1185">Reference proteome</keyword>
<dbReference type="Pfam" id="PF01609">
    <property type="entry name" value="DDE_Tnp_1"/>
    <property type="match status" value="1"/>
</dbReference>
<dbReference type="EMBL" id="BMUT01000001">
    <property type="protein sequence ID" value="GGX67074.1"/>
    <property type="molecule type" value="Genomic_DNA"/>
</dbReference>
<dbReference type="InterPro" id="IPR002559">
    <property type="entry name" value="Transposase_11"/>
</dbReference>
<evidence type="ECO:0000259" key="2">
    <source>
        <dbReference type="Pfam" id="PF01609"/>
    </source>
</evidence>
<sequence>MIEVLGRVRVPRPGGGRARTRPDRLCADRAYNSRRNRRCLRRRQIKYTIPEPKNQRANRRRRGSAGGRPCGFGRPTYCSRNGVECTILTLKGFGAVATRHEKRACVFHGTVTVVAIRLRLRG</sequence>
<feature type="domain" description="Transposase IS4-like" evidence="2">
    <location>
        <begin position="19"/>
        <end position="107"/>
    </location>
</feature>
<feature type="region of interest" description="Disordered" evidence="1">
    <location>
        <begin position="42"/>
        <end position="70"/>
    </location>
</feature>
<accession>A0ABQ2Y859</accession>
<gene>
    <name evidence="3" type="ORF">GCM10010324_10400</name>
</gene>
<dbReference type="Proteomes" id="UP000659223">
    <property type="component" value="Unassembled WGS sequence"/>
</dbReference>